<keyword evidence="10" id="KW-1185">Reference proteome</keyword>
<dbReference type="InterPro" id="IPR058533">
    <property type="entry name" value="Cation_efflux_TM"/>
</dbReference>
<protein>
    <submittedName>
        <fullName evidence="9">Cation transporter</fullName>
    </submittedName>
</protein>
<dbReference type="RefSeq" id="WP_084616795.1">
    <property type="nucleotide sequence ID" value="NZ_PIQE01000006.1"/>
</dbReference>
<keyword evidence="2" id="KW-0813">Transport</keyword>
<evidence type="ECO:0000256" key="1">
    <source>
        <dbReference type="ARBA" id="ARBA00004141"/>
    </source>
</evidence>
<evidence type="ECO:0000313" key="9">
    <source>
        <dbReference type="EMBL" id="RUO68996.1"/>
    </source>
</evidence>
<dbReference type="SUPFAM" id="SSF161111">
    <property type="entry name" value="Cation efflux protein transmembrane domain-like"/>
    <property type="match status" value="1"/>
</dbReference>
<organism evidence="9 10">
    <name type="scientific">Pseudidiomarina sediminum</name>
    <dbReference type="NCBI Taxonomy" id="431675"/>
    <lineage>
        <taxon>Bacteria</taxon>
        <taxon>Pseudomonadati</taxon>
        <taxon>Pseudomonadota</taxon>
        <taxon>Gammaproteobacteria</taxon>
        <taxon>Alteromonadales</taxon>
        <taxon>Idiomarinaceae</taxon>
        <taxon>Pseudidiomarina</taxon>
    </lineage>
</organism>
<dbReference type="AlphaFoldDB" id="A0A432YZE5"/>
<reference evidence="10" key="1">
    <citation type="journal article" date="2018" name="Front. Microbiol.">
        <title>Genome-Based Analysis Reveals the Taxonomy and Diversity of the Family Idiomarinaceae.</title>
        <authorList>
            <person name="Liu Y."/>
            <person name="Lai Q."/>
            <person name="Shao Z."/>
        </authorList>
    </citation>
    <scope>NUCLEOTIDE SEQUENCE [LARGE SCALE GENOMIC DNA]</scope>
    <source>
        <strain evidence="10">c121</strain>
    </source>
</reference>
<feature type="transmembrane region" description="Helical" evidence="7">
    <location>
        <begin position="12"/>
        <end position="37"/>
    </location>
</feature>
<feature type="region of interest" description="Disordered" evidence="6">
    <location>
        <begin position="223"/>
        <end position="247"/>
    </location>
</feature>
<sequence length="247" mass="27373">MSSANRIERNLLSFSTLSALLFALMGIGLGLWMGSLVIIFDGAYSFVSLALSLVSLTAAWYLRTPRAQQQPRQRRQVQAGVVAFKGFAITLMCTVSLVSAIQAILNGGREINTGLALVFGVVNVLGCLATYWVLVHYRQRARSSLIIAESKQWLMDTVISAAVMLGFIIASVMTYLGWHDYAVYADPVMVVVASVYFVLVPLKMMRDAIRRLRIHYVLQRRDQQGSGGLPHADTNRTDHSSLSRERC</sequence>
<feature type="transmembrane region" description="Helical" evidence="7">
    <location>
        <begin position="154"/>
        <end position="175"/>
    </location>
</feature>
<accession>A0A432YZE5</accession>
<evidence type="ECO:0000256" key="4">
    <source>
        <dbReference type="ARBA" id="ARBA00022989"/>
    </source>
</evidence>
<proteinExistence type="predicted"/>
<feature type="transmembrane region" description="Helical" evidence="7">
    <location>
        <begin position="82"/>
        <end position="105"/>
    </location>
</feature>
<feature type="transmembrane region" description="Helical" evidence="7">
    <location>
        <begin position="111"/>
        <end position="134"/>
    </location>
</feature>
<keyword evidence="5 7" id="KW-0472">Membrane</keyword>
<dbReference type="GO" id="GO:0005886">
    <property type="term" value="C:plasma membrane"/>
    <property type="evidence" value="ECO:0007669"/>
    <property type="project" value="TreeGrafter"/>
</dbReference>
<gene>
    <name evidence="9" type="ORF">CWI80_12260</name>
</gene>
<evidence type="ECO:0000256" key="2">
    <source>
        <dbReference type="ARBA" id="ARBA00022448"/>
    </source>
</evidence>
<dbReference type="GO" id="GO:0015093">
    <property type="term" value="F:ferrous iron transmembrane transporter activity"/>
    <property type="evidence" value="ECO:0007669"/>
    <property type="project" value="TreeGrafter"/>
</dbReference>
<dbReference type="InterPro" id="IPR050291">
    <property type="entry name" value="CDF_Transporter"/>
</dbReference>
<evidence type="ECO:0000256" key="5">
    <source>
        <dbReference type="ARBA" id="ARBA00023136"/>
    </source>
</evidence>
<keyword evidence="3 7" id="KW-0812">Transmembrane</keyword>
<dbReference type="Pfam" id="PF01545">
    <property type="entry name" value="Cation_efflux"/>
    <property type="match status" value="1"/>
</dbReference>
<evidence type="ECO:0000256" key="7">
    <source>
        <dbReference type="SAM" id="Phobius"/>
    </source>
</evidence>
<comment type="subcellular location">
    <subcellularLocation>
        <location evidence="1">Membrane</location>
        <topology evidence="1">Multi-pass membrane protein</topology>
    </subcellularLocation>
</comment>
<evidence type="ECO:0000256" key="3">
    <source>
        <dbReference type="ARBA" id="ARBA00022692"/>
    </source>
</evidence>
<feature type="transmembrane region" description="Helical" evidence="7">
    <location>
        <begin position="43"/>
        <end position="62"/>
    </location>
</feature>
<name>A0A432YZE5_9GAMM</name>
<evidence type="ECO:0000313" key="10">
    <source>
        <dbReference type="Proteomes" id="UP000287022"/>
    </source>
</evidence>
<feature type="compositionally biased region" description="Basic and acidic residues" evidence="6">
    <location>
        <begin position="233"/>
        <end position="247"/>
    </location>
</feature>
<dbReference type="Proteomes" id="UP000287022">
    <property type="component" value="Unassembled WGS sequence"/>
</dbReference>
<dbReference type="PANTHER" id="PTHR43840">
    <property type="entry name" value="MITOCHONDRIAL METAL TRANSPORTER 1-RELATED"/>
    <property type="match status" value="1"/>
</dbReference>
<dbReference type="PANTHER" id="PTHR43840:SF15">
    <property type="entry name" value="MITOCHONDRIAL METAL TRANSPORTER 1-RELATED"/>
    <property type="match status" value="1"/>
</dbReference>
<evidence type="ECO:0000256" key="6">
    <source>
        <dbReference type="SAM" id="MobiDB-lite"/>
    </source>
</evidence>
<evidence type="ECO:0000259" key="8">
    <source>
        <dbReference type="Pfam" id="PF01545"/>
    </source>
</evidence>
<dbReference type="Gene3D" id="1.20.1510.10">
    <property type="entry name" value="Cation efflux protein transmembrane domain"/>
    <property type="match status" value="1"/>
</dbReference>
<dbReference type="EMBL" id="PIQE01000006">
    <property type="protein sequence ID" value="RUO68996.1"/>
    <property type="molecule type" value="Genomic_DNA"/>
</dbReference>
<dbReference type="GO" id="GO:0015341">
    <property type="term" value="F:zinc efflux antiporter activity"/>
    <property type="evidence" value="ECO:0007669"/>
    <property type="project" value="TreeGrafter"/>
</dbReference>
<dbReference type="GO" id="GO:0015086">
    <property type="term" value="F:cadmium ion transmembrane transporter activity"/>
    <property type="evidence" value="ECO:0007669"/>
    <property type="project" value="TreeGrafter"/>
</dbReference>
<dbReference type="InterPro" id="IPR027469">
    <property type="entry name" value="Cation_efflux_TMD_sf"/>
</dbReference>
<dbReference type="STRING" id="1122124.GCA_000423165_02387"/>
<feature type="transmembrane region" description="Helical" evidence="7">
    <location>
        <begin position="181"/>
        <end position="202"/>
    </location>
</feature>
<keyword evidence="4 7" id="KW-1133">Transmembrane helix</keyword>
<feature type="domain" description="Cation efflux protein transmembrane" evidence="8">
    <location>
        <begin position="15"/>
        <end position="212"/>
    </location>
</feature>
<comment type="caution">
    <text evidence="9">The sequence shown here is derived from an EMBL/GenBank/DDBJ whole genome shotgun (WGS) entry which is preliminary data.</text>
</comment>
<dbReference type="GO" id="GO:0006882">
    <property type="term" value="P:intracellular zinc ion homeostasis"/>
    <property type="evidence" value="ECO:0007669"/>
    <property type="project" value="TreeGrafter"/>
</dbReference>